<feature type="region of interest" description="Disordered" evidence="6">
    <location>
        <begin position="158"/>
        <end position="215"/>
    </location>
</feature>
<evidence type="ECO:0000313" key="9">
    <source>
        <dbReference type="EMBL" id="AML79003.1"/>
    </source>
</evidence>
<protein>
    <submittedName>
        <fullName evidence="9">Putative LOV domain-containing protein</fullName>
    </submittedName>
</protein>
<feature type="domain" description="PAC" evidence="8">
    <location>
        <begin position="321"/>
        <end position="375"/>
    </location>
</feature>
<evidence type="ECO:0000256" key="2">
    <source>
        <dbReference type="ARBA" id="ARBA00022606"/>
    </source>
</evidence>
<feature type="compositionally biased region" description="Gly residues" evidence="6">
    <location>
        <begin position="189"/>
        <end position="205"/>
    </location>
</feature>
<sequence>MEDASDAHLVCPYLPPKVKEVLQQQIQSLDFAFVISDCSKDDMPITFASTKFYELTGYGPQEVIGKNCRFLQGKGTERRKVMEIRDAIREDRSCQVCLLNYRKDGTPFWNQFYMSPIHDDQGLVTHYVGIQCDVTSSMGTPRISAMCSFDSVAEDAAAEAAEEQDNAAAGPGSGEAATSSQSAAAAAAGVGGQSGASSSRGGGGSEDSEVSEDEEVPGVLMREQQDAAQLCGFVQAAHPVSSSLLPSSLSLALLRVQQSFVLSDPRLPDCPIVHASQRFLDMTGYSREEVVGRNCRFLQGPGTDPAEVAKLSAAIHATPPQPVTVTLLNYTKSGRPFWNCLHVAAVRDADGAVEYYVGVQLDVTAVEGAALEAVEEAAAAAERSSSPASSGPAPYRLTHKMAHYGVTGAVRVACRSLSGGQGGLRRSLDCSGLPRKGFSRHNSSLASTQGSVSGSEGVPRHGSSPDMLQGAQVEPQAAAAGGSTPLAHHPRSCSSPAALTRP</sequence>
<reference evidence="9" key="1">
    <citation type="journal article" date="2016" name="Proc. Natl. Acad. Sci. U.S.A.">
        <title>Functional and topological diversity of LOV domain photoreceptors.</title>
        <authorList>
            <person name="Glantz S.T."/>
            <person name="Carpenter E.J."/>
            <person name="Melkonian M."/>
            <person name="Gardner K.H."/>
            <person name="Boyden E.S."/>
            <person name="Wong G.K."/>
            <person name="Chow B.Y."/>
        </authorList>
    </citation>
    <scope>NUCLEOTIDE SEQUENCE</scope>
    <source>
        <strain evidence="9">VJDZ_2008485</strain>
    </source>
</reference>
<keyword evidence="3" id="KW-0285">Flavoprotein</keyword>
<dbReference type="PANTHER" id="PTHR47429:SF2">
    <property type="entry name" value="PROTEIN TWIN LOV 1"/>
    <property type="match status" value="1"/>
</dbReference>
<feature type="region of interest" description="Disordered" evidence="6">
    <location>
        <begin position="439"/>
        <end position="502"/>
    </location>
</feature>
<dbReference type="EMBL" id="KU701388">
    <property type="protein sequence ID" value="AML79003.1"/>
    <property type="molecule type" value="mRNA"/>
</dbReference>
<feature type="compositionally biased region" description="Acidic residues" evidence="6">
    <location>
        <begin position="206"/>
        <end position="215"/>
    </location>
</feature>
<keyword evidence="5" id="KW-0157">Chromophore</keyword>
<dbReference type="InterPro" id="IPR001610">
    <property type="entry name" value="PAC"/>
</dbReference>
<keyword evidence="1" id="KW-0675">Receptor</keyword>
<feature type="compositionally biased region" description="Polar residues" evidence="6">
    <location>
        <begin position="440"/>
        <end position="454"/>
    </location>
</feature>
<proteinExistence type="evidence at transcript level"/>
<dbReference type="InterPro" id="IPR000700">
    <property type="entry name" value="PAS-assoc_C"/>
</dbReference>
<dbReference type="PROSITE" id="PS50112">
    <property type="entry name" value="PAS"/>
    <property type="match status" value="2"/>
</dbReference>
<evidence type="ECO:0000259" key="7">
    <source>
        <dbReference type="PROSITE" id="PS50112"/>
    </source>
</evidence>
<dbReference type="SMART" id="SM00091">
    <property type="entry name" value="PAS"/>
    <property type="match status" value="2"/>
</dbReference>
<dbReference type="GO" id="GO:0009637">
    <property type="term" value="P:response to blue light"/>
    <property type="evidence" value="ECO:0007669"/>
    <property type="project" value="UniProtKB-ARBA"/>
</dbReference>
<accession>A0A126X2T5</accession>
<evidence type="ECO:0000256" key="4">
    <source>
        <dbReference type="ARBA" id="ARBA00022643"/>
    </source>
</evidence>
<dbReference type="AlphaFoldDB" id="A0A126X2T5"/>
<dbReference type="PROSITE" id="PS50113">
    <property type="entry name" value="PAC"/>
    <property type="match status" value="2"/>
</dbReference>
<evidence type="ECO:0000256" key="5">
    <source>
        <dbReference type="ARBA" id="ARBA00022991"/>
    </source>
</evidence>
<dbReference type="SUPFAM" id="SSF55785">
    <property type="entry name" value="PYP-like sensor domain (PAS domain)"/>
    <property type="match status" value="2"/>
</dbReference>
<evidence type="ECO:0000259" key="8">
    <source>
        <dbReference type="PROSITE" id="PS50113"/>
    </source>
</evidence>
<dbReference type="GO" id="GO:0009881">
    <property type="term" value="F:photoreceptor activity"/>
    <property type="evidence" value="ECO:0007669"/>
    <property type="project" value="UniProtKB-KW"/>
</dbReference>
<dbReference type="Gene3D" id="3.30.450.20">
    <property type="entry name" value="PAS domain"/>
    <property type="match status" value="2"/>
</dbReference>
<name>A0A126X2T5_9CHLO</name>
<dbReference type="NCBIfam" id="TIGR00229">
    <property type="entry name" value="sensory_box"/>
    <property type="match status" value="2"/>
</dbReference>
<feature type="domain" description="PAS" evidence="7">
    <location>
        <begin position="272"/>
        <end position="294"/>
    </location>
</feature>
<feature type="compositionally biased region" description="Low complexity" evidence="6">
    <location>
        <begin position="166"/>
        <end position="188"/>
    </location>
</feature>
<evidence type="ECO:0000256" key="3">
    <source>
        <dbReference type="ARBA" id="ARBA00022630"/>
    </source>
</evidence>
<feature type="domain" description="PAC" evidence="8">
    <location>
        <begin position="92"/>
        <end position="146"/>
    </location>
</feature>
<dbReference type="InterPro" id="IPR035965">
    <property type="entry name" value="PAS-like_dom_sf"/>
</dbReference>
<dbReference type="PANTHER" id="PTHR47429">
    <property type="entry name" value="PROTEIN TWIN LOV 1"/>
    <property type="match status" value="1"/>
</dbReference>
<dbReference type="SMART" id="SM00086">
    <property type="entry name" value="PAC"/>
    <property type="match status" value="2"/>
</dbReference>
<feature type="compositionally biased region" description="Polar residues" evidence="6">
    <location>
        <begin position="492"/>
        <end position="502"/>
    </location>
</feature>
<keyword evidence="4" id="KW-0288">FMN</keyword>
<dbReference type="GO" id="GO:0005634">
    <property type="term" value="C:nucleus"/>
    <property type="evidence" value="ECO:0007669"/>
    <property type="project" value="TreeGrafter"/>
</dbReference>
<organism evidence="9">
    <name type="scientific">Botryosphaerella sudetica</name>
    <dbReference type="NCBI Taxonomy" id="244529"/>
    <lineage>
        <taxon>Eukaryota</taxon>
        <taxon>Viridiplantae</taxon>
        <taxon>Chlorophyta</taxon>
        <taxon>core chlorophytes</taxon>
        <taxon>Chlorophyceae</taxon>
        <taxon>CS clade</taxon>
        <taxon>Sphaeropleales</taxon>
        <taxon>Neochloridaceae</taxon>
        <taxon>Botryosphaerella</taxon>
    </lineage>
</organism>
<keyword evidence="1" id="KW-0600">Photoreceptor protein</keyword>
<feature type="domain" description="PAS" evidence="7">
    <location>
        <begin position="18"/>
        <end position="91"/>
    </location>
</feature>
<evidence type="ECO:0000256" key="6">
    <source>
        <dbReference type="SAM" id="MobiDB-lite"/>
    </source>
</evidence>
<dbReference type="InterPro" id="IPR000014">
    <property type="entry name" value="PAS"/>
</dbReference>
<keyword evidence="2" id="KW-0716">Sensory transduction</keyword>
<dbReference type="Pfam" id="PF13426">
    <property type="entry name" value="PAS_9"/>
    <property type="match status" value="2"/>
</dbReference>
<dbReference type="CDD" id="cd00130">
    <property type="entry name" value="PAS"/>
    <property type="match status" value="2"/>
</dbReference>
<evidence type="ECO:0000256" key="1">
    <source>
        <dbReference type="ARBA" id="ARBA00022543"/>
    </source>
</evidence>